<dbReference type="Pfam" id="PF04978">
    <property type="entry name" value="MST"/>
    <property type="match status" value="1"/>
</dbReference>
<organism evidence="1 2">
    <name type="scientific">Deinococcus peraridilitoris (strain DSM 19664 / LMG 22246 / CIP 109416 / KR-200)</name>
    <dbReference type="NCBI Taxonomy" id="937777"/>
    <lineage>
        <taxon>Bacteria</taxon>
        <taxon>Thermotogati</taxon>
        <taxon>Deinococcota</taxon>
        <taxon>Deinococci</taxon>
        <taxon>Deinococcales</taxon>
        <taxon>Deinococcaceae</taxon>
        <taxon>Deinococcus</taxon>
    </lineage>
</organism>
<reference evidence="2" key="1">
    <citation type="submission" date="2012-03" db="EMBL/GenBank/DDBJ databases">
        <title>Complete sequence of chromosome of Deinococcus peraridilitoris DSM 19664.</title>
        <authorList>
            <person name="Lucas S."/>
            <person name="Copeland A."/>
            <person name="Lapidus A."/>
            <person name="Glavina del Rio T."/>
            <person name="Dalin E."/>
            <person name="Tice H."/>
            <person name="Bruce D."/>
            <person name="Goodwin L."/>
            <person name="Pitluck S."/>
            <person name="Peters L."/>
            <person name="Mikhailova N."/>
            <person name="Lu M."/>
            <person name="Kyrpides N."/>
            <person name="Mavromatis K."/>
            <person name="Ivanova N."/>
            <person name="Brettin T."/>
            <person name="Detter J.C."/>
            <person name="Han C."/>
            <person name="Larimer F."/>
            <person name="Land M."/>
            <person name="Hauser L."/>
            <person name="Markowitz V."/>
            <person name="Cheng J.-F."/>
            <person name="Hugenholtz P."/>
            <person name="Woyke T."/>
            <person name="Wu D."/>
            <person name="Pukall R."/>
            <person name="Steenblock K."/>
            <person name="Brambilla E."/>
            <person name="Klenk H.-P."/>
            <person name="Eisen J.A."/>
        </authorList>
    </citation>
    <scope>NUCLEOTIDE SEQUENCE [LARGE SCALE GENOMIC DNA]</scope>
    <source>
        <strain evidence="2">DSM 19664 / LMG 22246 / CIP 109416 / KR-200</strain>
    </source>
</reference>
<dbReference type="Proteomes" id="UP000010467">
    <property type="component" value="Chromosome"/>
</dbReference>
<dbReference type="STRING" id="937777.Deipe_1730"/>
<name>L0A2L1_DEIPD</name>
<dbReference type="HOGENOM" id="CLU_104069_0_0_0"/>
<dbReference type="PATRIC" id="fig|937777.3.peg.1731"/>
<dbReference type="KEGG" id="dpd:Deipe_1730"/>
<dbReference type="InterPro" id="IPR034660">
    <property type="entry name" value="DinB/YfiT-like"/>
</dbReference>
<dbReference type="RefSeq" id="WP_015235555.1">
    <property type="nucleotide sequence ID" value="NC_019793.1"/>
</dbReference>
<keyword evidence="2" id="KW-1185">Reference proteome</keyword>
<dbReference type="InterPro" id="IPR007061">
    <property type="entry name" value="MST-like"/>
</dbReference>
<dbReference type="SUPFAM" id="SSF109854">
    <property type="entry name" value="DinB/YfiT-like putative metalloenzymes"/>
    <property type="match status" value="1"/>
</dbReference>
<protein>
    <recommendedName>
        <fullName evidence="3">DUF664 domain-containing protein</fullName>
    </recommendedName>
</protein>
<sequence length="179" mass="20692">MSLNLRILPRDGYTPKIADLLAMLEYTRETTLKAVQGLSRAQLDFHHGIRGNSIGALLAHIAALEAAYQVRTFEGREPNDAEKARWLPAWLLGERARQAYHDHDLAFYVDLLCEVRKHTCEQLSRRDDHWLLQEFDFPNGKLVNYHWAWFHVFEDELSHRGQILLIRNHLLPKGATASA</sequence>
<accession>L0A2L1</accession>
<evidence type="ECO:0008006" key="3">
    <source>
        <dbReference type="Google" id="ProtNLM"/>
    </source>
</evidence>
<dbReference type="AlphaFoldDB" id="L0A2L1"/>
<evidence type="ECO:0000313" key="1">
    <source>
        <dbReference type="EMBL" id="AFZ67250.1"/>
    </source>
</evidence>
<dbReference type="EMBL" id="CP003382">
    <property type="protein sequence ID" value="AFZ67250.1"/>
    <property type="molecule type" value="Genomic_DNA"/>
</dbReference>
<evidence type="ECO:0000313" key="2">
    <source>
        <dbReference type="Proteomes" id="UP000010467"/>
    </source>
</evidence>
<proteinExistence type="predicted"/>
<dbReference type="Gene3D" id="1.20.120.450">
    <property type="entry name" value="dinb family like domain"/>
    <property type="match status" value="1"/>
</dbReference>
<gene>
    <name evidence="1" type="ordered locus">Deipe_1730</name>
</gene>
<dbReference type="eggNOG" id="COG2318">
    <property type="taxonomic scope" value="Bacteria"/>
</dbReference>